<comment type="catalytic activity">
    <reaction evidence="7">
        <text>O-phospho-L-seryl-[protein] + H2O = L-seryl-[protein] + phosphate</text>
        <dbReference type="Rhea" id="RHEA:20629"/>
        <dbReference type="Rhea" id="RHEA-COMP:9863"/>
        <dbReference type="Rhea" id="RHEA-COMP:11604"/>
        <dbReference type="ChEBI" id="CHEBI:15377"/>
        <dbReference type="ChEBI" id="CHEBI:29999"/>
        <dbReference type="ChEBI" id="CHEBI:43474"/>
        <dbReference type="ChEBI" id="CHEBI:83421"/>
        <dbReference type="EC" id="3.1.3.16"/>
    </reaction>
</comment>
<evidence type="ECO:0000256" key="7">
    <source>
        <dbReference type="ARBA" id="ARBA00047761"/>
    </source>
</evidence>
<name>A0A1V9XNH7_9ACAR</name>
<dbReference type="FunFam" id="3.60.21.10:FF:000026">
    <property type="entry name" value="Serine/threonine-protein phosphatase"/>
    <property type="match status" value="1"/>
</dbReference>
<keyword evidence="5" id="KW-0464">Manganese</keyword>
<dbReference type="InterPro" id="IPR031675">
    <property type="entry name" value="STPPase_N"/>
</dbReference>
<dbReference type="GO" id="GO:0097723">
    <property type="term" value="P:amoeboid sperm motility"/>
    <property type="evidence" value="ECO:0007669"/>
    <property type="project" value="UniProtKB-ARBA"/>
</dbReference>
<evidence type="ECO:0000259" key="11">
    <source>
        <dbReference type="PROSITE" id="PS00125"/>
    </source>
</evidence>
<accession>A0A1V9XNH7</accession>
<dbReference type="InParanoid" id="A0A1V9XNH7"/>
<evidence type="ECO:0000313" key="13">
    <source>
        <dbReference type="Proteomes" id="UP000192247"/>
    </source>
</evidence>
<comment type="similarity">
    <text evidence="1 10">Belongs to the PPP phosphatase family.</text>
</comment>
<dbReference type="PRINTS" id="PR00114">
    <property type="entry name" value="STPHPHTASE"/>
</dbReference>
<dbReference type="GO" id="GO:0005737">
    <property type="term" value="C:cytoplasm"/>
    <property type="evidence" value="ECO:0007669"/>
    <property type="project" value="TreeGrafter"/>
</dbReference>
<evidence type="ECO:0000256" key="9">
    <source>
        <dbReference type="ARBA" id="ARBA00054219"/>
    </source>
</evidence>
<comment type="function">
    <text evidence="9">Probable phosphatase which plays a redundant role with gsp-4 in spermatogenesis by regulating sister chromatid segregation during meiosis. In addition, involved in sperm motility by controlling the dynamic disassembly of major sperm proteins (MSP) in the spermatozoan pseudopodium.</text>
</comment>
<reference evidence="12 13" key="1">
    <citation type="journal article" date="2017" name="Gigascience">
        <title>Draft genome of the honey bee ectoparasitic mite, Tropilaelaps mercedesae, is shaped by the parasitic life history.</title>
        <authorList>
            <person name="Dong X."/>
            <person name="Armstrong S.D."/>
            <person name="Xia D."/>
            <person name="Makepeace B.L."/>
            <person name="Darby A.C."/>
            <person name="Kadowaki T."/>
        </authorList>
    </citation>
    <scope>NUCLEOTIDE SEQUENCE [LARGE SCALE GENOMIC DNA]</scope>
    <source>
        <strain evidence="12">Wuxi-XJTLU</strain>
    </source>
</reference>
<dbReference type="GO" id="GO:0046872">
    <property type="term" value="F:metal ion binding"/>
    <property type="evidence" value="ECO:0007669"/>
    <property type="project" value="UniProtKB-KW"/>
</dbReference>
<organism evidence="12 13">
    <name type="scientific">Tropilaelaps mercedesae</name>
    <dbReference type="NCBI Taxonomy" id="418985"/>
    <lineage>
        <taxon>Eukaryota</taxon>
        <taxon>Metazoa</taxon>
        <taxon>Ecdysozoa</taxon>
        <taxon>Arthropoda</taxon>
        <taxon>Chelicerata</taxon>
        <taxon>Arachnida</taxon>
        <taxon>Acari</taxon>
        <taxon>Parasitiformes</taxon>
        <taxon>Mesostigmata</taxon>
        <taxon>Gamasina</taxon>
        <taxon>Dermanyssoidea</taxon>
        <taxon>Laelapidae</taxon>
        <taxon>Tropilaelaps</taxon>
    </lineage>
</organism>
<evidence type="ECO:0000256" key="1">
    <source>
        <dbReference type="ARBA" id="ARBA00008294"/>
    </source>
</evidence>
<keyword evidence="3 10" id="KW-0378">Hydrolase</keyword>
<dbReference type="GO" id="GO:0031143">
    <property type="term" value="C:pseudopodium"/>
    <property type="evidence" value="ECO:0007669"/>
    <property type="project" value="UniProtKB-SubCell"/>
</dbReference>
<evidence type="ECO:0000313" key="12">
    <source>
        <dbReference type="EMBL" id="OQR75055.1"/>
    </source>
</evidence>
<keyword evidence="4" id="KW-0904">Protein phosphatase</keyword>
<evidence type="ECO:0000256" key="2">
    <source>
        <dbReference type="ARBA" id="ARBA00022723"/>
    </source>
</evidence>
<dbReference type="PANTHER" id="PTHR11668:SF496">
    <property type="entry name" value="SERINE_THREONINE-PROTEIN PHOSPHATASE"/>
    <property type="match status" value="1"/>
</dbReference>
<dbReference type="GO" id="GO:0031272">
    <property type="term" value="P:regulation of pseudopodium assembly"/>
    <property type="evidence" value="ECO:0007669"/>
    <property type="project" value="UniProtKB-ARBA"/>
</dbReference>
<comment type="subcellular location">
    <subcellularLocation>
        <location evidence="6">Cell projection</location>
        <location evidence="6">Pseudopodium</location>
    </subcellularLocation>
</comment>
<dbReference type="PANTHER" id="PTHR11668">
    <property type="entry name" value="SERINE/THREONINE PROTEIN PHOSPHATASE"/>
    <property type="match status" value="1"/>
</dbReference>
<gene>
    <name evidence="12" type="ORF">BIW11_08673</name>
</gene>
<dbReference type="STRING" id="418985.A0A1V9XNH7"/>
<dbReference type="Pfam" id="PF00149">
    <property type="entry name" value="Metallophos"/>
    <property type="match status" value="1"/>
</dbReference>
<dbReference type="AlphaFoldDB" id="A0A1V9XNH7"/>
<dbReference type="GO" id="GO:0018991">
    <property type="term" value="P:egg-laying behavior"/>
    <property type="evidence" value="ECO:0007669"/>
    <property type="project" value="UniProtKB-ARBA"/>
</dbReference>
<dbReference type="Gene3D" id="3.60.21.10">
    <property type="match status" value="1"/>
</dbReference>
<dbReference type="GO" id="GO:0007060">
    <property type="term" value="P:male meiosis chromosome segregation"/>
    <property type="evidence" value="ECO:0007669"/>
    <property type="project" value="UniProtKB-ARBA"/>
</dbReference>
<keyword evidence="13" id="KW-1185">Reference proteome</keyword>
<evidence type="ECO:0000256" key="6">
    <source>
        <dbReference type="ARBA" id="ARBA00037818"/>
    </source>
</evidence>
<proteinExistence type="inferred from homology"/>
<evidence type="ECO:0000256" key="3">
    <source>
        <dbReference type="ARBA" id="ARBA00022801"/>
    </source>
</evidence>
<comment type="caution">
    <text evidence="12">The sequence shown here is derived from an EMBL/GenBank/DDBJ whole genome shotgun (WGS) entry which is preliminary data.</text>
</comment>
<dbReference type="Proteomes" id="UP000192247">
    <property type="component" value="Unassembled WGS sequence"/>
</dbReference>
<dbReference type="EMBL" id="MNPL01006940">
    <property type="protein sequence ID" value="OQR75055.1"/>
    <property type="molecule type" value="Genomic_DNA"/>
</dbReference>
<dbReference type="InterPro" id="IPR050341">
    <property type="entry name" value="PP1_catalytic_subunit"/>
</dbReference>
<comment type="catalytic activity">
    <reaction evidence="8 10">
        <text>O-phospho-L-threonyl-[protein] + H2O = L-threonyl-[protein] + phosphate</text>
        <dbReference type="Rhea" id="RHEA:47004"/>
        <dbReference type="Rhea" id="RHEA-COMP:11060"/>
        <dbReference type="Rhea" id="RHEA-COMP:11605"/>
        <dbReference type="ChEBI" id="CHEBI:15377"/>
        <dbReference type="ChEBI" id="CHEBI:30013"/>
        <dbReference type="ChEBI" id="CHEBI:43474"/>
        <dbReference type="ChEBI" id="CHEBI:61977"/>
        <dbReference type="EC" id="3.1.3.16"/>
    </reaction>
</comment>
<sequence>MCSVEYQWDQAGTTTKSNIIQLQGWVGELVGKLENGSVKSARHSLFYPEKAGRMPVDMDAMLRRLLEVRRSKDPHVHLSRNEILYLIQEALPILEQQPVLIELNPPLNICGDVHGQYHDLLRILQQGKHPPKANYLFLGDYVDRGRNSVEVLCLLLIYKIRFPGNVFLLRGNHETLRINAIYGFLSECRLRYSLEVYHKFNELFAWLPLAAVVGDKIFCCHGGISPEMKSVDDIREIRRPLRDIPDWGLACDLLWADPYPGKGFAQNDRGVSYVFGADALHKFLDDNNLDLVCRAHQVVAEGYEFFANRSLVTIFSAPNYCNEFDNAASMMTVAKDLTCTFRILRPQTKMSTMFKEKKV</sequence>
<dbReference type="GO" id="GO:0005634">
    <property type="term" value="C:nucleus"/>
    <property type="evidence" value="ECO:0007669"/>
    <property type="project" value="TreeGrafter"/>
</dbReference>
<dbReference type="EC" id="3.1.3.16" evidence="10"/>
<evidence type="ECO:0000256" key="8">
    <source>
        <dbReference type="ARBA" id="ARBA00048336"/>
    </source>
</evidence>
<feature type="domain" description="Serine/threonine specific protein phosphatases" evidence="11">
    <location>
        <begin position="169"/>
        <end position="174"/>
    </location>
</feature>
<dbReference type="OrthoDB" id="6478930at2759"/>
<dbReference type="Pfam" id="PF16891">
    <property type="entry name" value="STPPase_N"/>
    <property type="match status" value="1"/>
</dbReference>
<evidence type="ECO:0000256" key="4">
    <source>
        <dbReference type="ARBA" id="ARBA00022912"/>
    </source>
</evidence>
<evidence type="ECO:0000256" key="10">
    <source>
        <dbReference type="RuleBase" id="RU004273"/>
    </source>
</evidence>
<evidence type="ECO:0000256" key="5">
    <source>
        <dbReference type="ARBA" id="ARBA00023211"/>
    </source>
</evidence>
<dbReference type="InterPro" id="IPR029052">
    <property type="entry name" value="Metallo-depent_PP-like"/>
</dbReference>
<dbReference type="InterPro" id="IPR006186">
    <property type="entry name" value="Ser/Thr-sp_prot-phosphatase"/>
</dbReference>
<dbReference type="InterPro" id="IPR004843">
    <property type="entry name" value="Calcineurin-like_PHP"/>
</dbReference>
<keyword evidence="2" id="KW-0479">Metal-binding</keyword>
<dbReference type="GO" id="GO:0004722">
    <property type="term" value="F:protein serine/threonine phosphatase activity"/>
    <property type="evidence" value="ECO:0007669"/>
    <property type="project" value="UniProtKB-EC"/>
</dbReference>
<dbReference type="SMART" id="SM00156">
    <property type="entry name" value="PP2Ac"/>
    <property type="match status" value="1"/>
</dbReference>
<protein>
    <recommendedName>
        <fullName evidence="10">Serine/threonine-protein phosphatase</fullName>
        <ecNumber evidence="10">3.1.3.16</ecNumber>
    </recommendedName>
</protein>
<dbReference type="SUPFAM" id="SSF56300">
    <property type="entry name" value="Metallo-dependent phosphatases"/>
    <property type="match status" value="1"/>
</dbReference>
<dbReference type="PROSITE" id="PS00125">
    <property type="entry name" value="SER_THR_PHOSPHATASE"/>
    <property type="match status" value="1"/>
</dbReference>